<keyword evidence="2" id="KW-0472">Membrane</keyword>
<sequence>MREMTINVKDNGITYNYVNSRKIIVKNDHKAVSYKNRRLNFKSTSVSRYHLQIEQIRALCTFPKKEETTTPVGEPTTKQPESTSTAPTERETSTTLDTTISSKRIISTARLEYNTNISSTPIIRTAKSEYYTTISSTSILSTTMPEYDTTVSSTEAETTETSELDQMIEHRKNRRKRSAIDASTVKPMEVEKSQFNSSVTYTKIIFYSFGGCIIVVFVMVVFHNRAKRSQIQRCRSSVRKQRIKKYSVKKDLYETVNYA</sequence>
<feature type="region of interest" description="Disordered" evidence="1">
    <location>
        <begin position="66"/>
        <end position="97"/>
    </location>
</feature>
<name>A0A0C2IP64_THEKT</name>
<evidence type="ECO:0000256" key="2">
    <source>
        <dbReference type="SAM" id="Phobius"/>
    </source>
</evidence>
<evidence type="ECO:0000256" key="1">
    <source>
        <dbReference type="SAM" id="MobiDB-lite"/>
    </source>
</evidence>
<keyword evidence="2" id="KW-0812">Transmembrane</keyword>
<protein>
    <submittedName>
        <fullName evidence="3">Uncharacterized protein</fullName>
    </submittedName>
</protein>
<reference evidence="3 4" key="1">
    <citation type="journal article" date="2014" name="Genome Biol. Evol.">
        <title>The genome of the myxosporean Thelohanellus kitauei shows adaptations to nutrient acquisition within its fish host.</title>
        <authorList>
            <person name="Yang Y."/>
            <person name="Xiong J."/>
            <person name="Zhou Z."/>
            <person name="Huo F."/>
            <person name="Miao W."/>
            <person name="Ran C."/>
            <person name="Liu Y."/>
            <person name="Zhang J."/>
            <person name="Feng J."/>
            <person name="Wang M."/>
            <person name="Wang M."/>
            <person name="Wang L."/>
            <person name="Yao B."/>
        </authorList>
    </citation>
    <scope>NUCLEOTIDE SEQUENCE [LARGE SCALE GENOMIC DNA]</scope>
    <source>
        <strain evidence="3">Wuqing</strain>
    </source>
</reference>
<keyword evidence="4" id="KW-1185">Reference proteome</keyword>
<dbReference type="AlphaFoldDB" id="A0A0C2IP64"/>
<accession>A0A0C2IP64</accession>
<proteinExistence type="predicted"/>
<comment type="caution">
    <text evidence="3">The sequence shown here is derived from an EMBL/GenBank/DDBJ whole genome shotgun (WGS) entry which is preliminary data.</text>
</comment>
<feature type="transmembrane region" description="Helical" evidence="2">
    <location>
        <begin position="204"/>
        <end position="223"/>
    </location>
</feature>
<organism evidence="3 4">
    <name type="scientific">Thelohanellus kitauei</name>
    <name type="common">Myxosporean</name>
    <dbReference type="NCBI Taxonomy" id="669202"/>
    <lineage>
        <taxon>Eukaryota</taxon>
        <taxon>Metazoa</taxon>
        <taxon>Cnidaria</taxon>
        <taxon>Myxozoa</taxon>
        <taxon>Myxosporea</taxon>
        <taxon>Bivalvulida</taxon>
        <taxon>Platysporina</taxon>
        <taxon>Myxobolidae</taxon>
        <taxon>Thelohanellus</taxon>
    </lineage>
</organism>
<dbReference type="Proteomes" id="UP000031668">
    <property type="component" value="Unassembled WGS sequence"/>
</dbReference>
<keyword evidence="2" id="KW-1133">Transmembrane helix</keyword>
<evidence type="ECO:0000313" key="4">
    <source>
        <dbReference type="Proteomes" id="UP000031668"/>
    </source>
</evidence>
<dbReference type="EMBL" id="JWZT01003251">
    <property type="protein sequence ID" value="KII67274.1"/>
    <property type="molecule type" value="Genomic_DNA"/>
</dbReference>
<feature type="compositionally biased region" description="Low complexity" evidence="1">
    <location>
        <begin position="69"/>
        <end position="78"/>
    </location>
</feature>
<evidence type="ECO:0000313" key="3">
    <source>
        <dbReference type="EMBL" id="KII67274.1"/>
    </source>
</evidence>
<gene>
    <name evidence="3" type="ORF">RF11_07697</name>
</gene>